<dbReference type="Gene3D" id="1.10.490.10">
    <property type="entry name" value="Globins"/>
    <property type="match status" value="1"/>
</dbReference>
<dbReference type="InterPro" id="IPR009050">
    <property type="entry name" value="Globin-like_sf"/>
</dbReference>
<evidence type="ECO:0000313" key="2">
    <source>
        <dbReference type="Proteomes" id="UP000613266"/>
    </source>
</evidence>
<sequence>MSPFQFQLVRLTWAQMQPRAGQWAPRLREQLELPAELALVGRIDALIHGLGRPEPDARAWPAALDLDRLGQALMPELEQALGPGFSPAVREAWAALWQALRQPQPA</sequence>
<evidence type="ECO:0000313" key="1">
    <source>
        <dbReference type="EMBL" id="MBH9576051.1"/>
    </source>
</evidence>
<dbReference type="InterPro" id="IPR012292">
    <property type="entry name" value="Globin/Proto"/>
</dbReference>
<dbReference type="GO" id="GO:0019825">
    <property type="term" value="F:oxygen binding"/>
    <property type="evidence" value="ECO:0007669"/>
    <property type="project" value="InterPro"/>
</dbReference>
<dbReference type="GO" id="GO:0020037">
    <property type="term" value="F:heme binding"/>
    <property type="evidence" value="ECO:0007669"/>
    <property type="project" value="InterPro"/>
</dbReference>
<comment type="caution">
    <text evidence="1">The sequence shown here is derived from an EMBL/GenBank/DDBJ whole genome shotgun (WGS) entry which is preliminary data.</text>
</comment>
<proteinExistence type="predicted"/>
<name>A0A931IYE1_9BURK</name>
<dbReference type="AlphaFoldDB" id="A0A931IYE1"/>
<gene>
    <name evidence="1" type="ORF">I7X39_03945</name>
</gene>
<dbReference type="RefSeq" id="WP_198109663.1">
    <property type="nucleotide sequence ID" value="NZ_JAEDAK010000002.1"/>
</dbReference>
<dbReference type="Proteomes" id="UP000613266">
    <property type="component" value="Unassembled WGS sequence"/>
</dbReference>
<dbReference type="EMBL" id="JAEDAK010000002">
    <property type="protein sequence ID" value="MBH9576051.1"/>
    <property type="molecule type" value="Genomic_DNA"/>
</dbReference>
<reference evidence="1" key="1">
    <citation type="submission" date="2020-12" db="EMBL/GenBank/DDBJ databases">
        <title>The genome sequence of Inhella sp. 1Y17.</title>
        <authorList>
            <person name="Liu Y."/>
        </authorList>
    </citation>
    <scope>NUCLEOTIDE SEQUENCE</scope>
    <source>
        <strain evidence="1">1Y17</strain>
    </source>
</reference>
<organism evidence="1 2">
    <name type="scientific">Inhella proteolytica</name>
    <dbReference type="NCBI Taxonomy" id="2795029"/>
    <lineage>
        <taxon>Bacteria</taxon>
        <taxon>Pseudomonadati</taxon>
        <taxon>Pseudomonadota</taxon>
        <taxon>Betaproteobacteria</taxon>
        <taxon>Burkholderiales</taxon>
        <taxon>Sphaerotilaceae</taxon>
        <taxon>Inhella</taxon>
    </lineage>
</organism>
<dbReference type="SUPFAM" id="SSF46458">
    <property type="entry name" value="Globin-like"/>
    <property type="match status" value="1"/>
</dbReference>
<keyword evidence="2" id="KW-1185">Reference proteome</keyword>
<accession>A0A931IYE1</accession>
<protein>
    <submittedName>
        <fullName evidence="1">Uncharacterized protein</fullName>
    </submittedName>
</protein>